<dbReference type="InterPro" id="IPR045235">
    <property type="entry name" value="PuuE_HpPgdA-like"/>
</dbReference>
<dbReference type="InterPro" id="IPR011330">
    <property type="entry name" value="Glyco_hydro/deAcase_b/a-brl"/>
</dbReference>
<dbReference type="InterPro" id="IPR022560">
    <property type="entry name" value="DUF3473"/>
</dbReference>
<dbReference type="NCBIfam" id="TIGR03006">
    <property type="entry name" value="pepcterm_polyde"/>
    <property type="match status" value="1"/>
</dbReference>
<dbReference type="AlphaFoldDB" id="A0ABD5QNS8"/>
<evidence type="ECO:0000259" key="1">
    <source>
        <dbReference type="PROSITE" id="PS51677"/>
    </source>
</evidence>
<dbReference type="CDD" id="cd10941">
    <property type="entry name" value="CE4_PuuE_HpPgdA_like_2"/>
    <property type="match status" value="1"/>
</dbReference>
<dbReference type="Proteomes" id="UP001596145">
    <property type="component" value="Unassembled WGS sequence"/>
</dbReference>
<accession>A0ABD5QNS8</accession>
<dbReference type="PANTHER" id="PTHR47561:SF1">
    <property type="entry name" value="POLYSACCHARIDE DEACETYLASE FAMILY PROTEIN (AFU_ORTHOLOGUE AFUA_6G05030)"/>
    <property type="match status" value="1"/>
</dbReference>
<evidence type="ECO:0000313" key="2">
    <source>
        <dbReference type="EMBL" id="MFC5133772.1"/>
    </source>
</evidence>
<keyword evidence="3" id="KW-1185">Reference proteome</keyword>
<feature type="domain" description="NodB homology" evidence="1">
    <location>
        <begin position="19"/>
        <end position="219"/>
    </location>
</feature>
<gene>
    <name evidence="2" type="ORF">ACFPJA_03400</name>
</gene>
<dbReference type="EMBL" id="JBHSKV010000004">
    <property type="protein sequence ID" value="MFC5133772.1"/>
    <property type="molecule type" value="Genomic_DNA"/>
</dbReference>
<dbReference type="Pfam" id="PF01522">
    <property type="entry name" value="Polysacc_deac_1"/>
    <property type="match status" value="1"/>
</dbReference>
<name>A0ABD5QNS8_9EURY</name>
<dbReference type="Pfam" id="PF11959">
    <property type="entry name" value="DUF3473"/>
    <property type="match status" value="1"/>
</dbReference>
<dbReference type="SUPFAM" id="SSF88713">
    <property type="entry name" value="Glycoside hydrolase/deacetylase"/>
    <property type="match status" value="1"/>
</dbReference>
<dbReference type="RefSeq" id="WP_203227894.1">
    <property type="nucleotide sequence ID" value="NZ_JBHSKV010000004.1"/>
</dbReference>
<dbReference type="InterPro" id="IPR002509">
    <property type="entry name" value="NODB_dom"/>
</dbReference>
<dbReference type="InterPro" id="IPR014344">
    <property type="entry name" value="XrtA_polysacc_deacetyl"/>
</dbReference>
<dbReference type="PROSITE" id="PS51677">
    <property type="entry name" value="NODB"/>
    <property type="match status" value="1"/>
</dbReference>
<reference evidence="2 3" key="1">
    <citation type="journal article" date="2019" name="Int. J. Syst. Evol. Microbiol.">
        <title>The Global Catalogue of Microorganisms (GCM) 10K type strain sequencing project: providing services to taxonomists for standard genome sequencing and annotation.</title>
        <authorList>
            <consortium name="The Broad Institute Genomics Platform"/>
            <consortium name="The Broad Institute Genome Sequencing Center for Infectious Disease"/>
            <person name="Wu L."/>
            <person name="Ma J."/>
        </authorList>
    </citation>
    <scope>NUCLEOTIDE SEQUENCE [LARGE SCALE GENOMIC DNA]</scope>
    <source>
        <strain evidence="2 3">CGMCC 1.16026</strain>
    </source>
</reference>
<protein>
    <submittedName>
        <fullName evidence="2">XrtA system polysaccharide deacetylase</fullName>
    </submittedName>
</protein>
<comment type="caution">
    <text evidence="2">The sequence shown here is derived from an EMBL/GenBank/DDBJ whole genome shotgun (WGS) entry which is preliminary data.</text>
</comment>
<evidence type="ECO:0000313" key="3">
    <source>
        <dbReference type="Proteomes" id="UP001596145"/>
    </source>
</evidence>
<dbReference type="PANTHER" id="PTHR47561">
    <property type="entry name" value="POLYSACCHARIDE DEACETYLASE FAMILY PROTEIN (AFU_ORTHOLOGUE AFUA_6G05030)"/>
    <property type="match status" value="1"/>
</dbReference>
<dbReference type="Gene3D" id="3.20.20.370">
    <property type="entry name" value="Glycoside hydrolase/deacetylase"/>
    <property type="match status" value="1"/>
</dbReference>
<organism evidence="2 3">
    <name type="scientific">Halorubrum glutamatedens</name>
    <dbReference type="NCBI Taxonomy" id="2707018"/>
    <lineage>
        <taxon>Archaea</taxon>
        <taxon>Methanobacteriati</taxon>
        <taxon>Methanobacteriota</taxon>
        <taxon>Stenosarchaea group</taxon>
        <taxon>Halobacteria</taxon>
        <taxon>Halobacteriales</taxon>
        <taxon>Haloferacaceae</taxon>
        <taxon>Halorubrum</taxon>
    </lineage>
</organism>
<sequence length="270" mass="31551">MSDMYLSIDVEDWFHSHNLWNGLDRDQWDEYELRVQHGTNRILDLLDEHDTKATFFVLGHVADRAPELVAEIADRGHEIASHGYNHRLLYEQEPEDVRADIARSVDLLETITGQRVRGYRAPSFSITDWAIDVLDDLGFEYDSSLFAAPVHDRYGGLSVDSAETFTEIRDGFTEVQLPLIDAKVTRIPWAGGGYFRVIPYSVYRRGLERIATQRDCVFYLHPWELDPDQPRVDDVKWQYRARHYTNIERTERKFERLLSAFDWEPIGESV</sequence>
<proteinExistence type="predicted"/>